<dbReference type="HOGENOM" id="CLU_067890_2_2_0"/>
<dbReference type="InterPro" id="IPR024747">
    <property type="entry name" value="Pyridox_Oxase-rel"/>
</dbReference>
<dbReference type="PANTHER" id="PTHR34071:SF2">
    <property type="entry name" value="FLAVIN-NUCLEOTIDE-BINDING PROTEIN"/>
    <property type="match status" value="1"/>
</dbReference>
<dbReference type="STRING" id="660470.Theba_1098"/>
<dbReference type="GeneID" id="87106928"/>
<dbReference type="SUPFAM" id="SSF50475">
    <property type="entry name" value="FMN-binding split barrel"/>
    <property type="match status" value="1"/>
</dbReference>
<evidence type="ECO:0000313" key="1">
    <source>
        <dbReference type="EMBL" id="AFK06803.1"/>
    </source>
</evidence>
<accession>I2F4F0</accession>
<dbReference type="AlphaFoldDB" id="I2F4F0"/>
<sequence length="157" mass="17640">MEFRKMRRSDKEVPENEAREMLKKGSFGVLSTADMNGMPYGVPVNYVYEDGRIFIHCASSGHKLDNIFQNSHVSFCVVEYAKVIPERFSTNFRSAIAFGKASIVDNDEEKIEALLKLVSKYSSDYVHEAINEINNSLEATSIIRIDVLHLTGKSANG</sequence>
<gene>
    <name evidence="1" type="ORF">Theba_1098</name>
</gene>
<name>I2F4F0_9BACT</name>
<dbReference type="PANTHER" id="PTHR34071">
    <property type="entry name" value="5-NITROIMIDAZOLE ANTIBIOTICS RESISTANCE PROTEIN, NIMA-FAMILY-RELATED PROTEIN-RELATED"/>
    <property type="match status" value="1"/>
</dbReference>
<dbReference type="InterPro" id="IPR012349">
    <property type="entry name" value="Split_barrel_FMN-bd"/>
</dbReference>
<evidence type="ECO:0000313" key="2">
    <source>
        <dbReference type="Proteomes" id="UP000002881"/>
    </source>
</evidence>
<protein>
    <submittedName>
        <fullName evidence="1">Putative flavin-nucleotide-binding protein</fullName>
    </submittedName>
</protein>
<reference evidence="1 2" key="1">
    <citation type="journal article" date="2012" name="Genome Biol. Evol.">
        <title>Genome Sequence of the Mesophilic Thermotogales Bacterium Mesotoga prima MesG1.Ag.4.2 Reveals the Largest Thermotogales Genome To Date.</title>
        <authorList>
            <person name="Zhaxybayeva O."/>
            <person name="Swithers K.S."/>
            <person name="Foght J."/>
            <person name="Green A.G."/>
            <person name="Bruce D."/>
            <person name="Detter C."/>
            <person name="Han S."/>
            <person name="Teshima H."/>
            <person name="Han J."/>
            <person name="Woyke T."/>
            <person name="Pitluck S."/>
            <person name="Nolan M."/>
            <person name="Ivanova N."/>
            <person name="Pati A."/>
            <person name="Land M.L."/>
            <person name="Dlutek M."/>
            <person name="Doolittle W.F."/>
            <person name="Noll K.M."/>
            <person name="Nesbo C.L."/>
        </authorList>
    </citation>
    <scope>NUCLEOTIDE SEQUENCE [LARGE SCALE GENOMIC DNA]</scope>
    <source>
        <strain evidence="2">mesG1.Ag.4.2</strain>
    </source>
</reference>
<dbReference type="KEGG" id="mpg:Theba_1098"/>
<dbReference type="RefSeq" id="WP_014730800.1">
    <property type="nucleotide sequence ID" value="NC_017934.1"/>
</dbReference>
<dbReference type="EMBL" id="CP003532">
    <property type="protein sequence ID" value="AFK06803.1"/>
    <property type="molecule type" value="Genomic_DNA"/>
</dbReference>
<organism evidence="1 2">
    <name type="scientific">Mesotoga prima MesG1.Ag.4.2</name>
    <dbReference type="NCBI Taxonomy" id="660470"/>
    <lineage>
        <taxon>Bacteria</taxon>
        <taxon>Thermotogati</taxon>
        <taxon>Thermotogota</taxon>
        <taxon>Thermotogae</taxon>
        <taxon>Kosmotogales</taxon>
        <taxon>Kosmotogaceae</taxon>
        <taxon>Mesotoga</taxon>
    </lineage>
</organism>
<dbReference type="Pfam" id="PF12900">
    <property type="entry name" value="Pyridox_ox_2"/>
    <property type="match status" value="1"/>
</dbReference>
<proteinExistence type="predicted"/>
<keyword evidence="2" id="KW-1185">Reference proteome</keyword>
<dbReference type="Proteomes" id="UP000002881">
    <property type="component" value="Chromosome"/>
</dbReference>
<dbReference type="Gene3D" id="2.30.110.10">
    <property type="entry name" value="Electron Transport, Fmn-binding Protein, Chain A"/>
    <property type="match status" value="1"/>
</dbReference>
<dbReference type="eggNOG" id="COG3467">
    <property type="taxonomic scope" value="Bacteria"/>
</dbReference>